<dbReference type="InterPro" id="IPR001283">
    <property type="entry name" value="CRISP-related"/>
</dbReference>
<feature type="chain" id="PRO_5043207580" evidence="2">
    <location>
        <begin position="17"/>
        <end position="331"/>
    </location>
</feature>
<proteinExistence type="predicted"/>
<sequence length="331" mass="36037">MFKTFLVLTLICRVFAEYPSPAERAELIANFTKLREDVQPESSNMHLLRYSTELEGIANKWVSRCIPTYPFAYSYPEFENYGFVFSFFSRQGKFKDALFVANNSKSYNYEKGTCNGVCRYYKQAVWATSTRVGCAKQYCPKIYVGLVACAFNNANNRQVGRPYEKGPSCSKCPEDYSCVRKQCSPEPLPQPGSDEPTSDSEASSSTTTYASSSPPLTSTTTQKSIPAVSTTTPGHGNEDYIAEVPSRLDAVIAPSNDGILSEGDFSPSGSLKLPASPKSTDVVSSTPHHPTASSPTDSFAGISSVSTTSGSTLLLAFSSLHFAMLTLPYLI</sequence>
<accession>A0A5K3F3L8</accession>
<organism evidence="4">
    <name type="scientific">Mesocestoides corti</name>
    <name type="common">Flatworm</name>
    <dbReference type="NCBI Taxonomy" id="53468"/>
    <lineage>
        <taxon>Eukaryota</taxon>
        <taxon>Metazoa</taxon>
        <taxon>Spiralia</taxon>
        <taxon>Lophotrochozoa</taxon>
        <taxon>Platyhelminthes</taxon>
        <taxon>Cestoda</taxon>
        <taxon>Eucestoda</taxon>
        <taxon>Cyclophyllidea</taxon>
        <taxon>Mesocestoididae</taxon>
        <taxon>Mesocestoides</taxon>
    </lineage>
</organism>
<dbReference type="WBParaSite" id="MCU_004650-RA">
    <property type="protein sequence ID" value="MCU_004650-RA"/>
    <property type="gene ID" value="MCU_004650"/>
</dbReference>
<dbReference type="WBParaSite" id="MCU_004650-RB">
    <property type="protein sequence ID" value="MCU_004650-RB"/>
    <property type="gene ID" value="MCU_004650"/>
</dbReference>
<feature type="region of interest" description="Disordered" evidence="1">
    <location>
        <begin position="261"/>
        <end position="301"/>
    </location>
</feature>
<evidence type="ECO:0000313" key="4">
    <source>
        <dbReference type="WBParaSite" id="MCU_004650-RA"/>
    </source>
</evidence>
<evidence type="ECO:0000256" key="2">
    <source>
        <dbReference type="SAM" id="SignalP"/>
    </source>
</evidence>
<feature type="region of interest" description="Disordered" evidence="1">
    <location>
        <begin position="183"/>
        <end position="240"/>
    </location>
</feature>
<evidence type="ECO:0000256" key="1">
    <source>
        <dbReference type="SAM" id="MobiDB-lite"/>
    </source>
</evidence>
<feature type="domain" description="SCP" evidence="3">
    <location>
        <begin position="23"/>
        <end position="159"/>
    </location>
</feature>
<dbReference type="PANTHER" id="PTHR10334">
    <property type="entry name" value="CYSTEINE-RICH SECRETORY PROTEIN-RELATED"/>
    <property type="match status" value="1"/>
</dbReference>
<feature type="signal peptide" evidence="2">
    <location>
        <begin position="1"/>
        <end position="16"/>
    </location>
</feature>
<feature type="compositionally biased region" description="Low complexity" evidence="1">
    <location>
        <begin position="284"/>
        <end position="301"/>
    </location>
</feature>
<dbReference type="Gene3D" id="3.40.33.10">
    <property type="entry name" value="CAP"/>
    <property type="match status" value="1"/>
</dbReference>
<reference evidence="4 5" key="1">
    <citation type="submission" date="2019-11" db="UniProtKB">
        <authorList>
            <consortium name="WormBaseParasite"/>
        </authorList>
    </citation>
    <scope>IDENTIFICATION</scope>
</reference>
<evidence type="ECO:0000313" key="5">
    <source>
        <dbReference type="WBParaSite" id="MCU_004650-RB"/>
    </source>
</evidence>
<feature type="compositionally biased region" description="Low complexity" evidence="1">
    <location>
        <begin position="193"/>
        <end position="221"/>
    </location>
</feature>
<keyword evidence="2" id="KW-0732">Signal</keyword>
<dbReference type="CDD" id="cd05380">
    <property type="entry name" value="CAP_euk"/>
    <property type="match status" value="1"/>
</dbReference>
<name>A0A5K3F3L8_MESCO</name>
<dbReference type="SUPFAM" id="SSF55797">
    <property type="entry name" value="PR-1-like"/>
    <property type="match status" value="1"/>
</dbReference>
<dbReference type="InterPro" id="IPR014044">
    <property type="entry name" value="CAP_dom"/>
</dbReference>
<feature type="compositionally biased region" description="Polar residues" evidence="1">
    <location>
        <begin position="222"/>
        <end position="234"/>
    </location>
</feature>
<dbReference type="SMART" id="SM00198">
    <property type="entry name" value="SCP"/>
    <property type="match status" value="1"/>
</dbReference>
<dbReference type="Pfam" id="PF00188">
    <property type="entry name" value="CAP"/>
    <property type="match status" value="1"/>
</dbReference>
<dbReference type="AlphaFoldDB" id="A0A5K3F3L8"/>
<protein>
    <submittedName>
        <fullName evidence="4 5">SCP domain-containing protein</fullName>
    </submittedName>
</protein>
<evidence type="ECO:0000259" key="3">
    <source>
        <dbReference type="SMART" id="SM00198"/>
    </source>
</evidence>
<dbReference type="InterPro" id="IPR035940">
    <property type="entry name" value="CAP_sf"/>
</dbReference>